<proteinExistence type="predicted"/>
<evidence type="ECO:0000313" key="3">
    <source>
        <dbReference type="EMBL" id="UOF01549.1"/>
    </source>
</evidence>
<sequence>MKLLVLPMLLVSLSNPSQASSEAEFTATINKISQAREALRLSASGQKYCETPQSTQCTYEGYCDKLAGKASDFYLYQDADGRQVPNMQMSISMKFVESCVGKPFPEAPVQDPFVYPEQFFDAAKAGGPENLKKNRERYATELKRVDKVFADAKDKVIKALELKKTPANKAQVDQMIAKVKAAKMRHLKLSGGPYMLAEEGCEAPNAYYRPDLNTVTVCPHYLNLPDASLFSTLSHELGHAIDSCNAFANEEGEINTPPEKNPFSQVLSCLQSDDSIGVKVPSQQSLIMQVNEEEDALKEETASEAQEIGEGGEEGNFTDAAEAQFEDRRKEIEGKYENHKHCASMTGSGHMQEAFSDWISSQALAVKLSEIPESGKAREFAFASQAVFYGIDCANVKQATLEKMRATAGKSCKAFDALEAFLSTEDHSHGDESTSHPKSARRINRIYYAKPEIQKALGCQAHGDNGKECQ</sequence>
<accession>A0ABY4C9T5</accession>
<keyword evidence="2" id="KW-0732">Signal</keyword>
<dbReference type="Proteomes" id="UP000830116">
    <property type="component" value="Chromosome"/>
</dbReference>
<feature type="chain" id="PRO_5046093108" evidence="2">
    <location>
        <begin position="20"/>
        <end position="470"/>
    </location>
</feature>
<dbReference type="EMBL" id="CP093442">
    <property type="protein sequence ID" value="UOF01549.1"/>
    <property type="molecule type" value="Genomic_DNA"/>
</dbReference>
<protein>
    <submittedName>
        <fullName evidence="3">DUF4344 domain-containing metallopeptidase</fullName>
    </submittedName>
</protein>
<name>A0ABY4C9T5_9BACT</name>
<gene>
    <name evidence="3" type="ORF">MNR06_01095</name>
</gene>
<organism evidence="3 4">
    <name type="scientific">Bdellovibrio reynosensis</name>
    <dbReference type="NCBI Taxonomy" id="2835041"/>
    <lineage>
        <taxon>Bacteria</taxon>
        <taxon>Pseudomonadati</taxon>
        <taxon>Bdellovibrionota</taxon>
        <taxon>Bdellovibrionia</taxon>
        <taxon>Bdellovibrionales</taxon>
        <taxon>Pseudobdellovibrionaceae</taxon>
        <taxon>Bdellovibrio</taxon>
    </lineage>
</organism>
<evidence type="ECO:0000256" key="2">
    <source>
        <dbReference type="SAM" id="SignalP"/>
    </source>
</evidence>
<dbReference type="RefSeq" id="WP_243537989.1">
    <property type="nucleotide sequence ID" value="NZ_CP093442.1"/>
</dbReference>
<feature type="signal peptide" evidence="2">
    <location>
        <begin position="1"/>
        <end position="19"/>
    </location>
</feature>
<keyword evidence="4" id="KW-1185">Reference proteome</keyword>
<evidence type="ECO:0000313" key="4">
    <source>
        <dbReference type="Proteomes" id="UP000830116"/>
    </source>
</evidence>
<reference evidence="3" key="1">
    <citation type="submission" date="2022-03" db="EMBL/GenBank/DDBJ databases">
        <title>Genome Identification and Characterization of new species Bdellovibrio reynosense LBG001 sp. nov. from a Mexico soil sample.</title>
        <authorList>
            <person name="Camilli A."/>
            <person name="Ajao Y."/>
            <person name="Guo X."/>
        </authorList>
    </citation>
    <scope>NUCLEOTIDE SEQUENCE</scope>
    <source>
        <strain evidence="3">LBG001</strain>
    </source>
</reference>
<feature type="region of interest" description="Disordered" evidence="1">
    <location>
        <begin position="299"/>
        <end position="319"/>
    </location>
</feature>
<evidence type="ECO:0000256" key="1">
    <source>
        <dbReference type="SAM" id="MobiDB-lite"/>
    </source>
</evidence>